<name>U3AFD1_9EURY</name>
<dbReference type="Proteomes" id="UP000016986">
    <property type="component" value="Unassembled WGS sequence"/>
</dbReference>
<gene>
    <name evidence="1" type="ORF">MBEHAL_2248</name>
</gene>
<organism evidence="1 2">
    <name type="scientific">Halarchaeum acidiphilum MH1-52-1</name>
    <dbReference type="NCBI Taxonomy" id="1261545"/>
    <lineage>
        <taxon>Archaea</taxon>
        <taxon>Methanobacteriati</taxon>
        <taxon>Methanobacteriota</taxon>
        <taxon>Stenosarchaea group</taxon>
        <taxon>Halobacteria</taxon>
        <taxon>Halobacteriales</taxon>
        <taxon>Halobacteriaceae</taxon>
    </lineage>
</organism>
<evidence type="ECO:0000313" key="2">
    <source>
        <dbReference type="Proteomes" id="UP000016986"/>
    </source>
</evidence>
<dbReference type="AlphaFoldDB" id="U3AFD1"/>
<dbReference type="EMBL" id="BATA01000070">
    <property type="protein sequence ID" value="GAD53488.1"/>
    <property type="molecule type" value="Genomic_DNA"/>
</dbReference>
<dbReference type="eggNOG" id="arCOG14152">
    <property type="taxonomic scope" value="Archaea"/>
</dbReference>
<evidence type="ECO:0000313" key="1">
    <source>
        <dbReference type="EMBL" id="GAD53488.1"/>
    </source>
</evidence>
<accession>U3AFD1</accession>
<comment type="caution">
    <text evidence="1">The sequence shown here is derived from an EMBL/GenBank/DDBJ whole genome shotgun (WGS) entry which is preliminary data.</text>
</comment>
<sequence length="283" mass="30429">MALRPSYELADPSHRLYRGPNVSETTAVAAENAVIEATSLFGSHAHVAADADALAADAPAAMGAFRSLAPVPDDERALYGDEERVGRLPEDAGTVLRVLGDPIGSDDPLDWRAFDIDALLVRDGERALYHSIPHESHVREVYATDAPAYREAVRDAVSESLGVALYPAEPLLTWRVRETSYELTPTTLRYGAGDDRHGYSLDRLVAADPTRGGHGVDCEWRSLTATARDPIQRALGRVHDVFASDPPETVPTDDGATTEAVLGALSDLAGSLDYDCAVSPRRT</sequence>
<protein>
    <submittedName>
        <fullName evidence="1">Uncharacterized protein</fullName>
    </submittedName>
</protein>
<keyword evidence="2" id="KW-1185">Reference proteome</keyword>
<reference evidence="1 2" key="1">
    <citation type="submission" date="2013-09" db="EMBL/GenBank/DDBJ databases">
        <title>Whole genome sequencing of Halarchaeum acidiphilum strain MH1-52-1.</title>
        <authorList>
            <person name="Shimane Y."/>
            <person name="Minegishi H."/>
            <person name="Nishi S."/>
            <person name="Echigo A."/>
            <person name="Shuto A."/>
            <person name="Konishi M."/>
            <person name="Ito T."/>
            <person name="Ohkuma M."/>
            <person name="Ohta Y."/>
            <person name="Nagano Y."/>
            <person name="Tsubouchi T."/>
            <person name="Mori K."/>
            <person name="Usui K."/>
            <person name="Kamekura M."/>
            <person name="Usami R."/>
            <person name="Takaki Y."/>
            <person name="Hatada Y."/>
        </authorList>
    </citation>
    <scope>NUCLEOTIDE SEQUENCE [LARGE SCALE GENOMIC DNA]</scope>
    <source>
        <strain evidence="1 2">JCM 16109</strain>
    </source>
</reference>
<proteinExistence type="predicted"/>